<dbReference type="GO" id="GO:0010073">
    <property type="term" value="P:meristem maintenance"/>
    <property type="evidence" value="ECO:0007669"/>
    <property type="project" value="InterPro"/>
</dbReference>
<gene>
    <name evidence="3" type="ORF">FSB_LOCUS59882</name>
</gene>
<name>A0A2N9J652_FAGSY</name>
<feature type="region of interest" description="Disordered" evidence="1">
    <location>
        <begin position="455"/>
        <end position="536"/>
    </location>
</feature>
<accession>A0A2N9J652</accession>
<evidence type="ECO:0000259" key="2">
    <source>
        <dbReference type="Pfam" id="PF10536"/>
    </source>
</evidence>
<protein>
    <recommendedName>
        <fullName evidence="2">Aminotransferase-like plant mobile domain-containing protein</fullName>
    </recommendedName>
</protein>
<evidence type="ECO:0000256" key="1">
    <source>
        <dbReference type="SAM" id="MobiDB-lite"/>
    </source>
</evidence>
<dbReference type="PANTHER" id="PTHR46033">
    <property type="entry name" value="PROTEIN MAIN-LIKE 2"/>
    <property type="match status" value="1"/>
</dbReference>
<dbReference type="InterPro" id="IPR044824">
    <property type="entry name" value="MAIN-like"/>
</dbReference>
<dbReference type="Pfam" id="PF10536">
    <property type="entry name" value="PMD"/>
    <property type="match status" value="1"/>
</dbReference>
<evidence type="ECO:0000313" key="3">
    <source>
        <dbReference type="EMBL" id="SPD32000.1"/>
    </source>
</evidence>
<feature type="region of interest" description="Disordered" evidence="1">
    <location>
        <begin position="607"/>
        <end position="633"/>
    </location>
</feature>
<reference evidence="3" key="1">
    <citation type="submission" date="2018-02" db="EMBL/GenBank/DDBJ databases">
        <authorList>
            <person name="Cohen D.B."/>
            <person name="Kent A.D."/>
        </authorList>
    </citation>
    <scope>NUCLEOTIDE SEQUENCE</scope>
</reference>
<dbReference type="PANTHER" id="PTHR46033:SF80">
    <property type="entry name" value="PROTEIN MAIN-LIKE 2-LIKE"/>
    <property type="match status" value="1"/>
</dbReference>
<proteinExistence type="predicted"/>
<dbReference type="EMBL" id="OIVN01006383">
    <property type="protein sequence ID" value="SPD32000.1"/>
    <property type="molecule type" value="Genomic_DNA"/>
</dbReference>
<dbReference type="AlphaFoldDB" id="A0A2N9J652"/>
<feature type="compositionally biased region" description="Basic residues" evidence="1">
    <location>
        <begin position="481"/>
        <end position="494"/>
    </location>
</feature>
<sequence>MDEENPPTTEAPPMVALEEEGSGTQSESDPTLAGLDPLEKLLARPTLNPCRLGVVGEEGGRHSRCDLGQIWEAWVNKEFANEEFCALLERVGVLQAILILRSSNMYRDTEALQQMIRRWCPSSHTFFFAHGELTFTLEDIENHWMLPILGDCDPSEIELSSEELKVETIMLNYVGKKNISMGTSVARFTTWPQKFFEEEDDDLCLKIFAGMSFPLAAMFLGQFYTQLDLLHTDEMAGESCHTVATIFNSSMLQAFLWGHAKGYSVDGKNPFKIEPQNHALDPDDMRTLSYLSTTSASWLRVLTYDGLRFTPYCPHRVRKQFGFGKEVPATMEVVADALPTINPFIKSQAFHYWSSTTPEVVIPSGERAGTYTMGMNHYWRDLMTSMHEFRNGGNESIEHLLHLCKAPSPNLQLFTATNTVTMYAIKKGLGYIVWCSDLSKWMTYSKRHPSAWLKENPNNIPVPEKDASKRGKRVTDVASSSKKKKSVAKAKKSTSRGVVIREPMVETPQPEEQATPRGFSSKKTENKDSSTSLGGDDIGATVEGVVVVNEVTAPKVTVVEATIVAEAADDVTTAAEAVEEKVIATEIATERVAEEFEEVVGTVTAVITDGDRPTQGGSSKSGDHTDPALFDSSPSTKFYVRKARRGNIVSSDLERTLSASIVLLKPRASQSESAGVTSMHVTPPTAMDALMGALDVENTQEDEENTAAQGHISDVDKDLAIEEVPATGGIPATDVVDVEHVEYEVDIIPAIEVGDDIPIIEGTFAQDPADDAPLEDMADVHDSYDAVLADG</sequence>
<organism evidence="3">
    <name type="scientific">Fagus sylvatica</name>
    <name type="common">Beechnut</name>
    <dbReference type="NCBI Taxonomy" id="28930"/>
    <lineage>
        <taxon>Eukaryota</taxon>
        <taxon>Viridiplantae</taxon>
        <taxon>Streptophyta</taxon>
        <taxon>Embryophyta</taxon>
        <taxon>Tracheophyta</taxon>
        <taxon>Spermatophyta</taxon>
        <taxon>Magnoliopsida</taxon>
        <taxon>eudicotyledons</taxon>
        <taxon>Gunneridae</taxon>
        <taxon>Pentapetalae</taxon>
        <taxon>rosids</taxon>
        <taxon>fabids</taxon>
        <taxon>Fagales</taxon>
        <taxon>Fagaceae</taxon>
        <taxon>Fagus</taxon>
    </lineage>
</organism>
<feature type="compositionally biased region" description="Basic and acidic residues" evidence="1">
    <location>
        <begin position="463"/>
        <end position="475"/>
    </location>
</feature>
<dbReference type="InterPro" id="IPR019557">
    <property type="entry name" value="AminoTfrase-like_pln_mobile"/>
</dbReference>
<feature type="domain" description="Aminotransferase-like plant mobile" evidence="2">
    <location>
        <begin position="100"/>
        <end position="158"/>
    </location>
</feature>
<feature type="region of interest" description="Disordered" evidence="1">
    <location>
        <begin position="1"/>
        <end position="33"/>
    </location>
</feature>